<organism evidence="2 3">
    <name type="scientific">Aegilops tauschii subsp. strangulata</name>
    <name type="common">Goatgrass</name>
    <dbReference type="NCBI Taxonomy" id="200361"/>
    <lineage>
        <taxon>Eukaryota</taxon>
        <taxon>Viridiplantae</taxon>
        <taxon>Streptophyta</taxon>
        <taxon>Embryophyta</taxon>
        <taxon>Tracheophyta</taxon>
        <taxon>Spermatophyta</taxon>
        <taxon>Magnoliopsida</taxon>
        <taxon>Liliopsida</taxon>
        <taxon>Poales</taxon>
        <taxon>Poaceae</taxon>
        <taxon>BOP clade</taxon>
        <taxon>Pooideae</taxon>
        <taxon>Triticodae</taxon>
        <taxon>Triticeae</taxon>
        <taxon>Triticinae</taxon>
        <taxon>Aegilops</taxon>
    </lineage>
</organism>
<keyword evidence="3" id="KW-1185">Reference proteome</keyword>
<dbReference type="PANTHER" id="PTHR45786:SF68">
    <property type="entry name" value="OS02G0701800 PROTEIN"/>
    <property type="match status" value="1"/>
</dbReference>
<dbReference type="EnsemblPlants" id="AET5Gv20673400.2">
    <property type="protein sequence ID" value="AET5Gv20673400.2"/>
    <property type="gene ID" value="AET5Gv20673400"/>
</dbReference>
<evidence type="ECO:0000259" key="1">
    <source>
        <dbReference type="Pfam" id="PF14214"/>
    </source>
</evidence>
<sequence length="191" mass="22290">MPRQLPRLLRYGLKGVTHRTIKIETMRLDWYSKPENQKIIRADLYQGLVDTIAAGESCGDRIGKRIVLPRTFPGGDRDMQRRFLDAIAIVQRWGKPDYFITMTCNPYWEEITTELMPGQLPQDRPDLVVRVYKAKQRDLMDLLIKKKHFGEVAAYVHVTEFQKRGLPHEHILLIMKAGSKLKTPDDYDRVI</sequence>
<reference evidence="2" key="3">
    <citation type="journal article" date="2017" name="Nature">
        <title>Genome sequence of the progenitor of the wheat D genome Aegilops tauschii.</title>
        <authorList>
            <person name="Luo M.C."/>
            <person name="Gu Y.Q."/>
            <person name="Puiu D."/>
            <person name="Wang H."/>
            <person name="Twardziok S.O."/>
            <person name="Deal K.R."/>
            <person name="Huo N."/>
            <person name="Zhu T."/>
            <person name="Wang L."/>
            <person name="Wang Y."/>
            <person name="McGuire P.E."/>
            <person name="Liu S."/>
            <person name="Long H."/>
            <person name="Ramasamy R.K."/>
            <person name="Rodriguez J.C."/>
            <person name="Van S.L."/>
            <person name="Yuan L."/>
            <person name="Wang Z."/>
            <person name="Xia Z."/>
            <person name="Xiao L."/>
            <person name="Anderson O.D."/>
            <person name="Ouyang S."/>
            <person name="Liang Y."/>
            <person name="Zimin A.V."/>
            <person name="Pertea G."/>
            <person name="Qi P."/>
            <person name="Bennetzen J.L."/>
            <person name="Dai X."/>
            <person name="Dawson M.W."/>
            <person name="Muller H.G."/>
            <person name="Kugler K."/>
            <person name="Rivarola-Duarte L."/>
            <person name="Spannagl M."/>
            <person name="Mayer K.F.X."/>
            <person name="Lu F.H."/>
            <person name="Bevan M.W."/>
            <person name="Leroy P."/>
            <person name="Li P."/>
            <person name="You F.M."/>
            <person name="Sun Q."/>
            <person name="Liu Z."/>
            <person name="Lyons E."/>
            <person name="Wicker T."/>
            <person name="Salzberg S.L."/>
            <person name="Devos K.M."/>
            <person name="Dvorak J."/>
        </authorList>
    </citation>
    <scope>NUCLEOTIDE SEQUENCE [LARGE SCALE GENOMIC DNA]</scope>
    <source>
        <strain evidence="2">cv. AL8/78</strain>
    </source>
</reference>
<reference evidence="2" key="4">
    <citation type="submission" date="2019-03" db="UniProtKB">
        <authorList>
            <consortium name="EnsemblPlants"/>
        </authorList>
    </citation>
    <scope>IDENTIFICATION</scope>
</reference>
<reference evidence="2" key="5">
    <citation type="journal article" date="2021" name="G3 (Bethesda)">
        <title>Aegilops tauschii genome assembly Aet v5.0 features greater sequence contiguity and improved annotation.</title>
        <authorList>
            <person name="Wang L."/>
            <person name="Zhu T."/>
            <person name="Rodriguez J.C."/>
            <person name="Deal K.R."/>
            <person name="Dubcovsky J."/>
            <person name="McGuire P.E."/>
            <person name="Lux T."/>
            <person name="Spannagl M."/>
            <person name="Mayer K.F.X."/>
            <person name="Baldrich P."/>
            <person name="Meyers B.C."/>
            <person name="Huo N."/>
            <person name="Gu Y.Q."/>
            <person name="Zhou H."/>
            <person name="Devos K.M."/>
            <person name="Bennetzen J.L."/>
            <person name="Unver T."/>
            <person name="Budak H."/>
            <person name="Gulick P.J."/>
            <person name="Galiba G."/>
            <person name="Kalapos B."/>
            <person name="Nelson D.R."/>
            <person name="Li P."/>
            <person name="You F.M."/>
            <person name="Luo M.C."/>
            <person name="Dvorak J."/>
        </authorList>
    </citation>
    <scope>NUCLEOTIDE SEQUENCE [LARGE SCALE GENOMIC DNA]</scope>
    <source>
        <strain evidence="2">cv. AL8/78</strain>
    </source>
</reference>
<dbReference type="Gramene" id="AET5Gv20673400.2">
    <property type="protein sequence ID" value="AET5Gv20673400.2"/>
    <property type="gene ID" value="AET5Gv20673400"/>
</dbReference>
<evidence type="ECO:0000313" key="3">
    <source>
        <dbReference type="Proteomes" id="UP000015105"/>
    </source>
</evidence>
<evidence type="ECO:0000313" key="2">
    <source>
        <dbReference type="EnsemblPlants" id="AET5Gv20673400.2"/>
    </source>
</evidence>
<reference evidence="3" key="2">
    <citation type="journal article" date="2017" name="Nat. Plants">
        <title>The Aegilops tauschii genome reveals multiple impacts of transposons.</title>
        <authorList>
            <person name="Zhao G."/>
            <person name="Zou C."/>
            <person name="Li K."/>
            <person name="Wang K."/>
            <person name="Li T."/>
            <person name="Gao L."/>
            <person name="Zhang X."/>
            <person name="Wang H."/>
            <person name="Yang Z."/>
            <person name="Liu X."/>
            <person name="Jiang W."/>
            <person name="Mao L."/>
            <person name="Kong X."/>
            <person name="Jiao Y."/>
            <person name="Jia J."/>
        </authorList>
    </citation>
    <scope>NUCLEOTIDE SEQUENCE [LARGE SCALE GENOMIC DNA]</scope>
    <source>
        <strain evidence="3">cv. AL8/78</strain>
    </source>
</reference>
<name>A0A453L8Q4_AEGTS</name>
<dbReference type="InterPro" id="IPR025476">
    <property type="entry name" value="Helitron_helicase-like"/>
</dbReference>
<proteinExistence type="predicted"/>
<accession>A0A453L8Q4</accession>
<dbReference type="PANTHER" id="PTHR45786">
    <property type="entry name" value="DNA BINDING PROTEIN-LIKE"/>
    <property type="match status" value="1"/>
</dbReference>
<dbReference type="AlphaFoldDB" id="A0A453L8Q4"/>
<protein>
    <recommendedName>
        <fullName evidence="1">Helitron helicase-like domain-containing protein</fullName>
    </recommendedName>
</protein>
<feature type="domain" description="Helitron helicase-like" evidence="1">
    <location>
        <begin position="19"/>
        <end position="173"/>
    </location>
</feature>
<dbReference type="Proteomes" id="UP000015105">
    <property type="component" value="Chromosome 5D"/>
</dbReference>
<reference evidence="3" key="1">
    <citation type="journal article" date="2014" name="Science">
        <title>Ancient hybridizations among the ancestral genomes of bread wheat.</title>
        <authorList>
            <consortium name="International Wheat Genome Sequencing Consortium,"/>
            <person name="Marcussen T."/>
            <person name="Sandve S.R."/>
            <person name="Heier L."/>
            <person name="Spannagl M."/>
            <person name="Pfeifer M."/>
            <person name="Jakobsen K.S."/>
            <person name="Wulff B.B."/>
            <person name="Steuernagel B."/>
            <person name="Mayer K.F."/>
            <person name="Olsen O.A."/>
        </authorList>
    </citation>
    <scope>NUCLEOTIDE SEQUENCE [LARGE SCALE GENOMIC DNA]</scope>
    <source>
        <strain evidence="3">cv. AL8/78</strain>
    </source>
</reference>
<dbReference type="Pfam" id="PF14214">
    <property type="entry name" value="Helitron_like_N"/>
    <property type="match status" value="1"/>
</dbReference>